<reference evidence="2" key="1">
    <citation type="submission" date="2018-02" db="EMBL/GenBank/DDBJ databases">
        <title>Rhizophora mucronata_Transcriptome.</title>
        <authorList>
            <person name="Meera S.P."/>
            <person name="Sreeshan A."/>
            <person name="Augustine A."/>
        </authorList>
    </citation>
    <scope>NUCLEOTIDE SEQUENCE</scope>
    <source>
        <tissue evidence="2">Leaf</tissue>
    </source>
</reference>
<organism evidence="2">
    <name type="scientific">Rhizophora mucronata</name>
    <name type="common">Asiatic mangrove</name>
    <dbReference type="NCBI Taxonomy" id="61149"/>
    <lineage>
        <taxon>Eukaryota</taxon>
        <taxon>Viridiplantae</taxon>
        <taxon>Streptophyta</taxon>
        <taxon>Embryophyta</taxon>
        <taxon>Tracheophyta</taxon>
        <taxon>Spermatophyta</taxon>
        <taxon>Magnoliopsida</taxon>
        <taxon>eudicotyledons</taxon>
        <taxon>Gunneridae</taxon>
        <taxon>Pentapetalae</taxon>
        <taxon>rosids</taxon>
        <taxon>fabids</taxon>
        <taxon>Malpighiales</taxon>
        <taxon>Rhizophoraceae</taxon>
        <taxon>Rhizophora</taxon>
    </lineage>
</organism>
<feature type="signal peptide" evidence="1">
    <location>
        <begin position="1"/>
        <end position="19"/>
    </location>
</feature>
<evidence type="ECO:0000256" key="1">
    <source>
        <dbReference type="SAM" id="SignalP"/>
    </source>
</evidence>
<protein>
    <submittedName>
        <fullName evidence="2">Serine/arginine-rich splicing factor RS2Z33 isoform X3</fullName>
    </submittedName>
</protein>
<dbReference type="EMBL" id="GGEC01045792">
    <property type="protein sequence ID" value="MBX26276.1"/>
    <property type="molecule type" value="Transcribed_RNA"/>
</dbReference>
<name>A0A2P2M7V0_RHIMU</name>
<sequence>MIYFYKCFFARSMLLFSHAHCLLNAVDVVGVTLDHLVDHALLGVGEAEAQVTAEVAVTVGQDLHCQRESEVLTMKVGHSPLSQRTVQPPRVGSAAQCLMKAVHGRLPSWMTA</sequence>
<dbReference type="AlphaFoldDB" id="A0A2P2M7V0"/>
<accession>A0A2P2M7V0</accession>
<proteinExistence type="predicted"/>
<feature type="chain" id="PRO_5015085099" evidence="1">
    <location>
        <begin position="20"/>
        <end position="112"/>
    </location>
</feature>
<keyword evidence="1" id="KW-0732">Signal</keyword>
<evidence type="ECO:0000313" key="2">
    <source>
        <dbReference type="EMBL" id="MBX26278.1"/>
    </source>
</evidence>
<dbReference type="EMBL" id="GGEC01045794">
    <property type="protein sequence ID" value="MBX26278.1"/>
    <property type="molecule type" value="Transcribed_RNA"/>
</dbReference>